<keyword evidence="3" id="KW-1185">Reference proteome</keyword>
<feature type="compositionally biased region" description="Basic and acidic residues" evidence="1">
    <location>
        <begin position="89"/>
        <end position="100"/>
    </location>
</feature>
<protein>
    <submittedName>
        <fullName evidence="2">Uncharacterized protein</fullName>
    </submittedName>
</protein>
<sequence>MAAFRPVNTLLAAAAQNEDEMTTSPLTPRPNTAPHAQQRPDTIPEDAATPTRASFAGNALASQKPLPSSPFPDAVQIPESADGSVPTRENSRHSRKSRDSEDVDMDDSDGETAAGDEGVSDDDSVTETGPEPGRTERLSQGLRVWMSDGVVGRKTLDE</sequence>
<dbReference type="KEGG" id="val:VDBG_07480"/>
<reference evidence="3" key="1">
    <citation type="journal article" date="2011" name="PLoS Pathog.">
        <title>Comparative genomics yields insights into niche adaptation of plant vascular wilt pathogens.</title>
        <authorList>
            <person name="Klosterman S.J."/>
            <person name="Subbarao K.V."/>
            <person name="Kang S."/>
            <person name="Veronese P."/>
            <person name="Gold S.E."/>
            <person name="Thomma B.P.H.J."/>
            <person name="Chen Z."/>
            <person name="Henrissat B."/>
            <person name="Lee Y.-H."/>
            <person name="Park J."/>
            <person name="Garcia-Pedrajas M.D."/>
            <person name="Barbara D.J."/>
            <person name="Anchieta A."/>
            <person name="de Jonge R."/>
            <person name="Santhanam P."/>
            <person name="Maruthachalam K."/>
            <person name="Atallah Z."/>
            <person name="Amyotte S.G."/>
            <person name="Paz Z."/>
            <person name="Inderbitzin P."/>
            <person name="Hayes R.J."/>
            <person name="Heiman D.I."/>
            <person name="Young S."/>
            <person name="Zeng Q."/>
            <person name="Engels R."/>
            <person name="Galagan J."/>
            <person name="Cuomo C.A."/>
            <person name="Dobinson K.F."/>
            <person name="Ma L.-J."/>
        </authorList>
    </citation>
    <scope>NUCLEOTIDE SEQUENCE [LARGE SCALE GENOMIC DNA]</scope>
    <source>
        <strain evidence="3">VaMs.102 / ATCC MYA-4576 / FGSC 10136</strain>
    </source>
</reference>
<gene>
    <name evidence="2" type="ORF">VDBG_07480</name>
</gene>
<dbReference type="GeneID" id="9537250"/>
<organism evidence="3">
    <name type="scientific">Verticillium alfalfae (strain VaMs.102 / ATCC MYA-4576 / FGSC 10136)</name>
    <name type="common">Verticillium wilt of alfalfa</name>
    <name type="synonym">Verticillium albo-atrum</name>
    <dbReference type="NCBI Taxonomy" id="526221"/>
    <lineage>
        <taxon>Eukaryota</taxon>
        <taxon>Fungi</taxon>
        <taxon>Dikarya</taxon>
        <taxon>Ascomycota</taxon>
        <taxon>Pezizomycotina</taxon>
        <taxon>Sordariomycetes</taxon>
        <taxon>Hypocreomycetidae</taxon>
        <taxon>Glomerellales</taxon>
        <taxon>Plectosphaerellaceae</taxon>
        <taxon>Verticillium</taxon>
    </lineage>
</organism>
<dbReference type="EMBL" id="DS985223">
    <property type="protein sequence ID" value="EEY21370.1"/>
    <property type="molecule type" value="Genomic_DNA"/>
</dbReference>
<accession>C9SRF5</accession>
<name>C9SRF5_VERA1</name>
<dbReference type="eggNOG" id="KOG1721">
    <property type="taxonomic scope" value="Eukaryota"/>
</dbReference>
<dbReference type="RefSeq" id="XP_003002021.1">
    <property type="nucleotide sequence ID" value="XM_003001975.1"/>
</dbReference>
<feature type="region of interest" description="Disordered" evidence="1">
    <location>
        <begin position="1"/>
        <end position="158"/>
    </location>
</feature>
<evidence type="ECO:0000256" key="1">
    <source>
        <dbReference type="SAM" id="MobiDB-lite"/>
    </source>
</evidence>
<dbReference type="HOGENOM" id="CLU_072639_0_0_1"/>
<evidence type="ECO:0000313" key="3">
    <source>
        <dbReference type="Proteomes" id="UP000008698"/>
    </source>
</evidence>
<proteinExistence type="predicted"/>
<dbReference type="Proteomes" id="UP000008698">
    <property type="component" value="Unassembled WGS sequence"/>
</dbReference>
<evidence type="ECO:0000313" key="2">
    <source>
        <dbReference type="EMBL" id="EEY21370.1"/>
    </source>
</evidence>
<dbReference type="AlphaFoldDB" id="C9SRF5"/>
<dbReference type="OrthoDB" id="624345at2759"/>
<feature type="compositionally biased region" description="Acidic residues" evidence="1">
    <location>
        <begin position="101"/>
        <end position="110"/>
    </location>
</feature>